<name>A0A370HKF9_9HYPH</name>
<dbReference type="AlphaFoldDB" id="A0A370HKF9"/>
<gene>
    <name evidence="3" type="ORF">DES45_1044</name>
</gene>
<reference evidence="3 4" key="1">
    <citation type="submission" date="2018-07" db="EMBL/GenBank/DDBJ databases">
        <title>Genomic Encyclopedia of Type Strains, Phase IV (KMG-IV): sequencing the most valuable type-strain genomes for metagenomic binning, comparative biology and taxonomic classification.</title>
        <authorList>
            <person name="Goeker M."/>
        </authorList>
    </citation>
    <scope>NUCLEOTIDE SEQUENCE [LARGE SCALE GENOMIC DNA]</scope>
    <source>
        <strain evidence="3 4">DSM 14364</strain>
    </source>
</reference>
<accession>A0A370HKF9</accession>
<keyword evidence="1" id="KW-0812">Transmembrane</keyword>
<dbReference type="InterPro" id="IPR009936">
    <property type="entry name" value="DUF1468"/>
</dbReference>
<feature type="domain" description="DUF1468" evidence="2">
    <location>
        <begin position="16"/>
        <end position="146"/>
    </location>
</feature>
<evidence type="ECO:0000259" key="2">
    <source>
        <dbReference type="Pfam" id="PF07331"/>
    </source>
</evidence>
<dbReference type="EMBL" id="QQBB01000004">
    <property type="protein sequence ID" value="RDI59093.1"/>
    <property type="molecule type" value="Genomic_DNA"/>
</dbReference>
<dbReference type="Proteomes" id="UP000254925">
    <property type="component" value="Unassembled WGS sequence"/>
</dbReference>
<protein>
    <submittedName>
        <fullName evidence="3">Tripartite tricarboxylate transporter TctB family protein</fullName>
    </submittedName>
</protein>
<comment type="caution">
    <text evidence="3">The sequence shown here is derived from an EMBL/GenBank/DDBJ whole genome shotgun (WGS) entry which is preliminary data.</text>
</comment>
<feature type="transmembrane region" description="Helical" evidence="1">
    <location>
        <begin position="121"/>
        <end position="139"/>
    </location>
</feature>
<dbReference type="Pfam" id="PF07331">
    <property type="entry name" value="TctB"/>
    <property type="match status" value="1"/>
</dbReference>
<keyword evidence="1" id="KW-0472">Membrane</keyword>
<dbReference type="OrthoDB" id="6183775at2"/>
<sequence length="159" mass="16800">MISRFSAEIATATLTAGLGLAAVVGALEFGIGWGDAGPEPGAFPFYIGLLVVAASLVNLVQATVGREGLRSTFLDHEQAKRVASFFIPMVVFVIVARLLGLYVASALYLTFVMWFQGGYRILVSAASGVAAAVAFYFVLEYAFQVPILKGPLEAALGLY</sequence>
<feature type="transmembrane region" description="Helical" evidence="1">
    <location>
        <begin position="85"/>
        <end position="115"/>
    </location>
</feature>
<proteinExistence type="predicted"/>
<evidence type="ECO:0000256" key="1">
    <source>
        <dbReference type="SAM" id="Phobius"/>
    </source>
</evidence>
<organism evidence="3 4">
    <name type="scientific">Microvirga subterranea</name>
    <dbReference type="NCBI Taxonomy" id="186651"/>
    <lineage>
        <taxon>Bacteria</taxon>
        <taxon>Pseudomonadati</taxon>
        <taxon>Pseudomonadota</taxon>
        <taxon>Alphaproteobacteria</taxon>
        <taxon>Hyphomicrobiales</taxon>
        <taxon>Methylobacteriaceae</taxon>
        <taxon>Microvirga</taxon>
    </lineage>
</organism>
<feature type="transmembrane region" description="Helical" evidence="1">
    <location>
        <begin position="42"/>
        <end position="64"/>
    </location>
</feature>
<keyword evidence="4" id="KW-1185">Reference proteome</keyword>
<keyword evidence="1" id="KW-1133">Transmembrane helix</keyword>
<evidence type="ECO:0000313" key="4">
    <source>
        <dbReference type="Proteomes" id="UP000254925"/>
    </source>
</evidence>
<evidence type="ECO:0000313" key="3">
    <source>
        <dbReference type="EMBL" id="RDI59093.1"/>
    </source>
</evidence>
<dbReference type="RefSeq" id="WP_114770006.1">
    <property type="nucleotide sequence ID" value="NZ_QQBB01000004.1"/>
</dbReference>